<proteinExistence type="predicted"/>
<gene>
    <name evidence="2" type="ORF">MYCFIDRAFT_181489</name>
</gene>
<dbReference type="EMBL" id="KB446555">
    <property type="protein sequence ID" value="EME89270.1"/>
    <property type="molecule type" value="Genomic_DNA"/>
</dbReference>
<accession>N1Q8Q3</accession>
<dbReference type="VEuPathDB" id="FungiDB:MYCFIDRAFT_181489"/>
<dbReference type="KEGG" id="pfj:MYCFIDRAFT_181489"/>
<protein>
    <submittedName>
        <fullName evidence="2">Uncharacterized protein</fullName>
    </submittedName>
</protein>
<evidence type="ECO:0000256" key="1">
    <source>
        <dbReference type="SAM" id="MobiDB-lite"/>
    </source>
</evidence>
<organism evidence="2 3">
    <name type="scientific">Pseudocercospora fijiensis (strain CIRAD86)</name>
    <name type="common">Black leaf streak disease fungus</name>
    <name type="synonym">Mycosphaerella fijiensis</name>
    <dbReference type="NCBI Taxonomy" id="383855"/>
    <lineage>
        <taxon>Eukaryota</taxon>
        <taxon>Fungi</taxon>
        <taxon>Dikarya</taxon>
        <taxon>Ascomycota</taxon>
        <taxon>Pezizomycotina</taxon>
        <taxon>Dothideomycetes</taxon>
        <taxon>Dothideomycetidae</taxon>
        <taxon>Mycosphaerellales</taxon>
        <taxon>Mycosphaerellaceae</taxon>
        <taxon>Pseudocercospora</taxon>
    </lineage>
</organism>
<dbReference type="HOGENOM" id="CLU_2590757_0_0_1"/>
<reference evidence="2 3" key="1">
    <citation type="journal article" date="2012" name="PLoS Pathog.">
        <title>Diverse lifestyles and strategies of plant pathogenesis encoded in the genomes of eighteen Dothideomycetes fungi.</title>
        <authorList>
            <person name="Ohm R.A."/>
            <person name="Feau N."/>
            <person name="Henrissat B."/>
            <person name="Schoch C.L."/>
            <person name="Horwitz B.A."/>
            <person name="Barry K.W."/>
            <person name="Condon B.J."/>
            <person name="Copeland A.C."/>
            <person name="Dhillon B."/>
            <person name="Glaser F."/>
            <person name="Hesse C.N."/>
            <person name="Kosti I."/>
            <person name="LaButti K."/>
            <person name="Lindquist E.A."/>
            <person name="Lucas S."/>
            <person name="Salamov A.A."/>
            <person name="Bradshaw R.E."/>
            <person name="Ciuffetti L."/>
            <person name="Hamelin R.C."/>
            <person name="Kema G.H.J."/>
            <person name="Lawrence C."/>
            <person name="Scott J.A."/>
            <person name="Spatafora J.W."/>
            <person name="Turgeon B.G."/>
            <person name="de Wit P.J.G.M."/>
            <person name="Zhong S."/>
            <person name="Goodwin S.B."/>
            <person name="Grigoriev I.V."/>
        </authorList>
    </citation>
    <scope>NUCLEOTIDE SEQUENCE [LARGE SCALE GENOMIC DNA]</scope>
    <source>
        <strain evidence="2 3">CIRAD86</strain>
    </source>
</reference>
<keyword evidence="3" id="KW-1185">Reference proteome</keyword>
<dbReference type="RefSeq" id="XP_007921971.1">
    <property type="nucleotide sequence ID" value="XM_007923780.1"/>
</dbReference>
<name>N1Q8Q3_PSEFD</name>
<sequence length="80" mass="8915">MSHSPTVSQDEKKVPLDTSSPPSDPEVLVGEISDFEAHEVFRKDAAVNFRTVGWPRASVIFLSKSSSPLVFCRFPPPWSR</sequence>
<feature type="region of interest" description="Disordered" evidence="1">
    <location>
        <begin position="1"/>
        <end position="25"/>
    </location>
</feature>
<dbReference type="GeneID" id="19334553"/>
<dbReference type="AlphaFoldDB" id="N1Q8Q3"/>
<evidence type="ECO:0000313" key="3">
    <source>
        <dbReference type="Proteomes" id="UP000016932"/>
    </source>
</evidence>
<dbReference type="Proteomes" id="UP000016932">
    <property type="component" value="Unassembled WGS sequence"/>
</dbReference>
<evidence type="ECO:0000313" key="2">
    <source>
        <dbReference type="EMBL" id="EME89270.1"/>
    </source>
</evidence>